<dbReference type="InterPro" id="IPR047249">
    <property type="entry name" value="BRCT_p53bp1-like_rpt1"/>
</dbReference>
<evidence type="ECO:0000259" key="5">
    <source>
        <dbReference type="PROSITE" id="PS50172"/>
    </source>
</evidence>
<feature type="region of interest" description="Disordered" evidence="4">
    <location>
        <begin position="1"/>
        <end position="659"/>
    </location>
</feature>
<dbReference type="PANTHER" id="PTHR15321">
    <property type="entry name" value="TUMOR SUPPRESSOR P53-BINDING PROTEIN 1"/>
    <property type="match status" value="1"/>
</dbReference>
<feature type="domain" description="BRCT" evidence="5">
    <location>
        <begin position="1036"/>
        <end position="1138"/>
    </location>
</feature>
<feature type="compositionally biased region" description="Polar residues" evidence="4">
    <location>
        <begin position="413"/>
        <end position="424"/>
    </location>
</feature>
<proteinExistence type="predicted"/>
<feature type="compositionally biased region" description="Polar residues" evidence="4">
    <location>
        <begin position="1"/>
        <end position="16"/>
    </location>
</feature>
<evidence type="ECO:0000256" key="4">
    <source>
        <dbReference type="SAM" id="MobiDB-lite"/>
    </source>
</evidence>
<feature type="compositionally biased region" description="Polar residues" evidence="4">
    <location>
        <begin position="716"/>
        <end position="726"/>
    </location>
</feature>
<dbReference type="SMART" id="SM00292">
    <property type="entry name" value="BRCT"/>
    <property type="match status" value="1"/>
</dbReference>
<dbReference type="OrthoDB" id="129353at2759"/>
<feature type="compositionally biased region" description="Low complexity" evidence="4">
    <location>
        <begin position="268"/>
        <end position="303"/>
    </location>
</feature>
<feature type="compositionally biased region" description="Low complexity" evidence="4">
    <location>
        <begin position="398"/>
        <end position="412"/>
    </location>
</feature>
<feature type="compositionally biased region" description="Low complexity" evidence="4">
    <location>
        <begin position="783"/>
        <end position="801"/>
    </location>
</feature>
<sequence length="1255" mass="135707">MPDSSPPQRRSTSKSPSILPEELTNRPSPLHSQHSDTDTDTAAATTTAVEPLGPPPTPTTRTTTATVNTTTTTRTKSSRHTASTTAIGILGPVRHPSQNDYRIANSPITALTSSSESGVSTLQVSDSILPSLDPSPDTHPIAPASAQSLFTGTNRTRRGEYDNYHGDHPTQHPEDLIIPGTQSPSLGPHGLQVLPEDVTEEQAGDTSFTPASNRDASYSDPNNSLENSNKSSDDSFSKANQSADSQQSNTSTRSNISDPDRSSGHGSGSQPSGSQNSGSQNSGSQKSTSSRSGRGSHRTSGSPFSGGSQRGYHSSASPGNSSLDSQVSQVSHASQHSVMSFAGVKTSTPRKEEHSQQSTPSDPSPAVSQQSPLGTYSTNPDSQQYPTQESQLHGRSPTVTVQMSRQVQRSSQEIISLQLPTTGVDQRGIAGQKRVTDQDDHLTLPLDDFGPDPPPDDVEAGFQEAEASFTQASSSQSRGRTYKNESPSPANSKKRSQRDEDDDDVGSPNKESFRYEFLPSDGEEDKSGAERSSIATSHLELHYTMDDATDSLSIQPQSRSRPPSRTSADETSSPPAIRPNSPTSASQPLEGPMVTQKLSNPVRSRTPSLPSSPPSIAKTSAVNPKSKGRPTRSPRRHASQPEELPSSQNSGSSQSGLTSFSDRLQTVVVETDAEIKLRAAVEIKRRRTVSSKDLQEEVASSVLSEADTFWVSSGTEVMTKVVTTQEKPAPRERSRSGSQEIASYPNEQPSETEIEEHLALRDKGKEKAVDEGDENVLSSAVGPSSRTRSATSPSKSPARPRINSPSQLRRKGSRGGSASIPSTRTNPPRRTHSRVEVLRLYKTSDPVWAHWNRDYYAGTVEGEELNKYKVHFLDGDTSVCESGEMRPLRLQLGAEVLAGRKEEGRKEEGKKEILNYLATVEGFQISKELHQSRVDVRFEDNAAANVALRHVVLTQDMMDKLDRDIDWDMEDPSVSAADLLSQPGPSSTEASTPPSTPRRGKGLSRVTSTGISTPSRRGRSEALSSSASTTPTRRGKEGGIFKDFKFVISLGDDAKVKDKERIVKNINDGKGEVLEDFSKLVGIHRSDPQTNVVLIAYTHLRTPKYMDALAMNIPRLSHRWVDACLDAGQLLPYHHYRLPTGFSRELGAIVSNEPINDRGIFDGLRIGLCGSDLMVCHTLHSFIAMCRESKQGLQLYRSLIVYASFSSSPSFLLNCNLKKTEKVDGQAEGSRSYGSEGNGAVGADVVQLHCVCRCR</sequence>
<feature type="compositionally biased region" description="Polar residues" evidence="4">
    <location>
        <begin position="305"/>
        <end position="324"/>
    </location>
</feature>
<feature type="region of interest" description="Disordered" evidence="4">
    <location>
        <begin position="976"/>
        <end position="1036"/>
    </location>
</feature>
<feature type="compositionally biased region" description="Polar residues" evidence="4">
    <location>
        <begin position="1022"/>
        <end position="1032"/>
    </location>
</feature>
<keyword evidence="2" id="KW-0227">DNA damage</keyword>
<evidence type="ECO:0000256" key="2">
    <source>
        <dbReference type="ARBA" id="ARBA00022763"/>
    </source>
</evidence>
<feature type="compositionally biased region" description="Polar residues" evidence="4">
    <location>
        <begin position="1005"/>
        <end position="1015"/>
    </location>
</feature>
<dbReference type="AlphaFoldDB" id="A0A197JWJ7"/>
<dbReference type="CDD" id="cd17745">
    <property type="entry name" value="BRCT_p53bp1_rpt1"/>
    <property type="match status" value="1"/>
</dbReference>
<dbReference type="Gene3D" id="2.30.30.140">
    <property type="match status" value="1"/>
</dbReference>
<feature type="compositionally biased region" description="Polar residues" evidence="4">
    <location>
        <begin position="468"/>
        <end position="491"/>
    </location>
</feature>
<feature type="compositionally biased region" description="Polar residues" evidence="4">
    <location>
        <begin position="145"/>
        <end position="154"/>
    </location>
</feature>
<name>A0A197JWJ7_9FUNG</name>
<comment type="subcellular location">
    <subcellularLocation>
        <location evidence="1">Nucleus</location>
    </subcellularLocation>
</comment>
<feature type="compositionally biased region" description="Basic and acidic residues" evidence="4">
    <location>
        <begin position="157"/>
        <end position="175"/>
    </location>
</feature>
<feature type="compositionally biased region" description="Polar residues" evidence="4">
    <location>
        <begin position="239"/>
        <end position="257"/>
    </location>
</feature>
<keyword evidence="3" id="KW-0539">Nucleus</keyword>
<protein>
    <recommendedName>
        <fullName evidence="5">BRCT domain-containing protein</fullName>
    </recommendedName>
</protein>
<dbReference type="GO" id="GO:0045944">
    <property type="term" value="P:positive regulation of transcription by RNA polymerase II"/>
    <property type="evidence" value="ECO:0007669"/>
    <property type="project" value="TreeGrafter"/>
</dbReference>
<feature type="compositionally biased region" description="Low complexity" evidence="4">
    <location>
        <begin position="325"/>
        <end position="340"/>
    </location>
</feature>
<keyword evidence="7" id="KW-1185">Reference proteome</keyword>
<dbReference type="Proteomes" id="UP000078512">
    <property type="component" value="Unassembled WGS sequence"/>
</dbReference>
<reference evidence="6 7" key="1">
    <citation type="submission" date="2016-05" db="EMBL/GenBank/DDBJ databases">
        <title>Genome sequencing reveals origins of a unique bacterial endosymbiosis in the earliest lineages of terrestrial Fungi.</title>
        <authorList>
            <consortium name="DOE Joint Genome Institute"/>
            <person name="Uehling J."/>
            <person name="Gryganskyi A."/>
            <person name="Hameed K."/>
            <person name="Tschaplinski T."/>
            <person name="Misztal P."/>
            <person name="Wu S."/>
            <person name="Desiro A."/>
            <person name="Vande Pol N."/>
            <person name="Du Z.-Y."/>
            <person name="Zienkiewicz A."/>
            <person name="Zienkiewicz K."/>
            <person name="Morin E."/>
            <person name="Tisserant E."/>
            <person name="Splivallo R."/>
            <person name="Hainaut M."/>
            <person name="Henrissat B."/>
            <person name="Ohm R."/>
            <person name="Kuo A."/>
            <person name="Yan J."/>
            <person name="Lipzen A."/>
            <person name="Nolan M."/>
            <person name="Labutti K."/>
            <person name="Barry K."/>
            <person name="Goldstein A."/>
            <person name="Labbe J."/>
            <person name="Schadt C."/>
            <person name="Tuskan G."/>
            <person name="Grigoriev I."/>
            <person name="Martin F."/>
            <person name="Vilgalys R."/>
            <person name="Bonito G."/>
        </authorList>
    </citation>
    <scope>NUCLEOTIDE SEQUENCE [LARGE SCALE GENOMIC DNA]</scope>
    <source>
        <strain evidence="6 7">AG-77</strain>
    </source>
</reference>
<dbReference type="InterPro" id="IPR001357">
    <property type="entry name" value="BRCT_dom"/>
</dbReference>
<feature type="compositionally biased region" description="Low complexity" evidence="4">
    <location>
        <begin position="59"/>
        <end position="86"/>
    </location>
</feature>
<feature type="compositionally biased region" description="Basic residues" evidence="4">
    <location>
        <begin position="626"/>
        <end position="638"/>
    </location>
</feature>
<accession>A0A197JWJ7</accession>
<feature type="compositionally biased region" description="Polar residues" evidence="4">
    <location>
        <begin position="356"/>
        <end position="393"/>
    </location>
</feature>
<evidence type="ECO:0000256" key="1">
    <source>
        <dbReference type="ARBA" id="ARBA00004123"/>
    </source>
</evidence>
<dbReference type="PROSITE" id="PS50172">
    <property type="entry name" value="BRCT"/>
    <property type="match status" value="1"/>
</dbReference>
<feature type="compositionally biased region" description="Low complexity" evidence="4">
    <location>
        <begin position="555"/>
        <end position="565"/>
    </location>
</feature>
<feature type="compositionally biased region" description="Polar residues" evidence="4">
    <location>
        <begin position="96"/>
        <end position="124"/>
    </location>
</feature>
<feature type="compositionally biased region" description="Polar residues" evidence="4">
    <location>
        <begin position="736"/>
        <end position="751"/>
    </location>
</feature>
<dbReference type="CDD" id="cd04508">
    <property type="entry name" value="Tudor_SF"/>
    <property type="match status" value="1"/>
</dbReference>
<dbReference type="GO" id="GO:0000077">
    <property type="term" value="P:DNA damage checkpoint signaling"/>
    <property type="evidence" value="ECO:0007669"/>
    <property type="project" value="TreeGrafter"/>
</dbReference>
<dbReference type="GO" id="GO:0005634">
    <property type="term" value="C:nucleus"/>
    <property type="evidence" value="ECO:0007669"/>
    <property type="project" value="UniProtKB-SubCell"/>
</dbReference>
<gene>
    <name evidence="6" type="ORF">K457DRAFT_536944</name>
</gene>
<feature type="region of interest" description="Disordered" evidence="4">
    <location>
        <begin position="716"/>
        <end position="833"/>
    </location>
</feature>
<dbReference type="GO" id="GO:0042393">
    <property type="term" value="F:histone binding"/>
    <property type="evidence" value="ECO:0007669"/>
    <property type="project" value="TreeGrafter"/>
</dbReference>
<dbReference type="InterPro" id="IPR036420">
    <property type="entry name" value="BRCT_dom_sf"/>
</dbReference>
<evidence type="ECO:0000256" key="3">
    <source>
        <dbReference type="ARBA" id="ARBA00023242"/>
    </source>
</evidence>
<feature type="compositionally biased region" description="Polar residues" evidence="4">
    <location>
        <begin position="204"/>
        <end position="226"/>
    </location>
</feature>
<organism evidence="6 7">
    <name type="scientific">Linnemannia elongata AG-77</name>
    <dbReference type="NCBI Taxonomy" id="1314771"/>
    <lineage>
        <taxon>Eukaryota</taxon>
        <taxon>Fungi</taxon>
        <taxon>Fungi incertae sedis</taxon>
        <taxon>Mucoromycota</taxon>
        <taxon>Mortierellomycotina</taxon>
        <taxon>Mortierellomycetes</taxon>
        <taxon>Mortierellales</taxon>
        <taxon>Mortierellaceae</taxon>
        <taxon>Linnemannia</taxon>
    </lineage>
</organism>
<dbReference type="STRING" id="1314771.A0A197JWJ7"/>
<evidence type="ECO:0000313" key="6">
    <source>
        <dbReference type="EMBL" id="OAQ28821.1"/>
    </source>
</evidence>
<feature type="compositionally biased region" description="Polar residues" evidence="4">
    <location>
        <begin position="569"/>
        <end position="587"/>
    </location>
</feature>
<dbReference type="EMBL" id="KV442045">
    <property type="protein sequence ID" value="OAQ28821.1"/>
    <property type="molecule type" value="Genomic_DNA"/>
</dbReference>
<dbReference type="PANTHER" id="PTHR15321:SF3">
    <property type="entry name" value="TP53-BINDING PROTEIN 1"/>
    <property type="match status" value="1"/>
</dbReference>
<feature type="compositionally biased region" description="Low complexity" evidence="4">
    <location>
        <begin position="125"/>
        <end position="135"/>
    </location>
</feature>
<feature type="compositionally biased region" description="Low complexity" evidence="4">
    <location>
        <begin position="646"/>
        <end position="659"/>
    </location>
</feature>
<dbReference type="InterPro" id="IPR047252">
    <property type="entry name" value="TP53BP1-like"/>
</dbReference>
<dbReference type="Gene3D" id="3.40.50.10190">
    <property type="entry name" value="BRCT domain"/>
    <property type="match status" value="1"/>
</dbReference>
<feature type="compositionally biased region" description="Basic and acidic residues" evidence="4">
    <location>
        <begin position="755"/>
        <end position="770"/>
    </location>
</feature>
<evidence type="ECO:0000313" key="7">
    <source>
        <dbReference type="Proteomes" id="UP000078512"/>
    </source>
</evidence>
<dbReference type="SUPFAM" id="SSF52113">
    <property type="entry name" value="BRCT domain"/>
    <property type="match status" value="1"/>
</dbReference>